<reference evidence="1 2" key="1">
    <citation type="submission" date="2021-06" db="EMBL/GenBank/DDBJ databases">
        <title>Chromosome-level genome assembly of the red-tail catfish (Hemibagrus wyckioides).</title>
        <authorList>
            <person name="Shao F."/>
        </authorList>
    </citation>
    <scope>NUCLEOTIDE SEQUENCE [LARGE SCALE GENOMIC DNA]</scope>
    <source>
        <strain evidence="1">EC202008001</strain>
        <tissue evidence="1">Blood</tissue>
    </source>
</reference>
<name>A0A9D3N106_9TELE</name>
<evidence type="ECO:0000313" key="2">
    <source>
        <dbReference type="Proteomes" id="UP000824219"/>
    </source>
</evidence>
<comment type="caution">
    <text evidence="1">The sequence shown here is derived from an EMBL/GenBank/DDBJ whole genome shotgun (WGS) entry which is preliminary data.</text>
</comment>
<protein>
    <submittedName>
        <fullName evidence="1">Uncharacterized protein</fullName>
    </submittedName>
</protein>
<organism evidence="1 2">
    <name type="scientific">Hemibagrus wyckioides</name>
    <dbReference type="NCBI Taxonomy" id="337641"/>
    <lineage>
        <taxon>Eukaryota</taxon>
        <taxon>Metazoa</taxon>
        <taxon>Chordata</taxon>
        <taxon>Craniata</taxon>
        <taxon>Vertebrata</taxon>
        <taxon>Euteleostomi</taxon>
        <taxon>Actinopterygii</taxon>
        <taxon>Neopterygii</taxon>
        <taxon>Teleostei</taxon>
        <taxon>Ostariophysi</taxon>
        <taxon>Siluriformes</taxon>
        <taxon>Bagridae</taxon>
        <taxon>Hemibagrus</taxon>
    </lineage>
</organism>
<dbReference type="Proteomes" id="UP000824219">
    <property type="component" value="Linkage Group LG28"/>
</dbReference>
<keyword evidence="2" id="KW-1185">Reference proteome</keyword>
<gene>
    <name evidence="1" type="ORF">KOW79_021864</name>
</gene>
<dbReference type="AlphaFoldDB" id="A0A9D3N106"/>
<sequence>MEVSSGLFPSPRCELYGHGAFKADVCFRCAFFPGSLVYPELQNDLGWTSWLNMRSADRMQTSDLPEDVHAAWIIVLPVVMRDWSCSDHMRAHSSHSDMLRAPRFNDAALMNDGFVLERID</sequence>
<proteinExistence type="predicted"/>
<dbReference type="EMBL" id="JAHKSW010000028">
    <property type="protein sequence ID" value="KAG7314561.1"/>
    <property type="molecule type" value="Genomic_DNA"/>
</dbReference>
<evidence type="ECO:0000313" key="1">
    <source>
        <dbReference type="EMBL" id="KAG7314561.1"/>
    </source>
</evidence>
<accession>A0A9D3N106</accession>